<feature type="domain" description="C2H2-type" evidence="14">
    <location>
        <begin position="370"/>
        <end position="397"/>
    </location>
</feature>
<dbReference type="PROSITE" id="PS00028">
    <property type="entry name" value="ZINC_FINGER_C2H2_1"/>
    <property type="match status" value="3"/>
</dbReference>
<dbReference type="GO" id="GO:0000981">
    <property type="term" value="F:DNA-binding transcription factor activity, RNA polymerase II-specific"/>
    <property type="evidence" value="ECO:0007669"/>
    <property type="project" value="TreeGrafter"/>
</dbReference>
<dbReference type="GO" id="GO:0008270">
    <property type="term" value="F:zinc ion binding"/>
    <property type="evidence" value="ECO:0007669"/>
    <property type="project" value="UniProtKB-KW"/>
</dbReference>
<evidence type="ECO:0000256" key="10">
    <source>
        <dbReference type="ARBA" id="ARBA00023242"/>
    </source>
</evidence>
<dbReference type="Gene3D" id="3.30.160.60">
    <property type="entry name" value="Classic Zinc Finger"/>
    <property type="match status" value="3"/>
</dbReference>
<evidence type="ECO:0000256" key="6">
    <source>
        <dbReference type="ARBA" id="ARBA00022833"/>
    </source>
</evidence>
<sequence length="484" mass="53545">MSNCTFQAQLVSVVEILATAAVAEMNRRVDDGCAIIRLELSRSRRDIDALKRKCQLMENELRRTRGRAKKRGGCFYGVSERYSLAVKGVCVRDRSSNENTVTAPEDAQLQPSHTTYQQTLDLGTATESLLIKKEGTEEEQEVWSRGQDRSPFHPREINLINPAVTDTKPHRSGEQTDLIDSGLSHTNHSQLHQDLHKQEQADHDRPEVPIKQEKEETTGGDEGDRRTLDVHVDEQDAPMFSSTVGPGDYVTGGHTHSLPVLPPPANARTSWKTQGALSSTGYMRDKSAVQLGVGTEDGGGESSHVTRCADPVQACTGLTVDVGRRSHPHLTHPVIMVEASSRRQKGLRLWRAGGAPSTVTKATVGKQHMYSCSFCQKSFVRLSQLKEHLRSHTGEKPFSCMQCGRRFTKHCNLIRHAVVHSGEKPYRCVQCGKCFTQSSSLKSHQRTHMVERGLAGLPCGVGLELHDPEHLRSHGRKHAESPGS</sequence>
<dbReference type="SMART" id="SM00355">
    <property type="entry name" value="ZnF_C2H2"/>
    <property type="match status" value="3"/>
</dbReference>
<feature type="compositionally biased region" description="Basic and acidic residues" evidence="13">
    <location>
        <begin position="191"/>
        <end position="226"/>
    </location>
</feature>
<reference evidence="15" key="3">
    <citation type="submission" date="2025-09" db="UniProtKB">
        <authorList>
            <consortium name="Ensembl"/>
        </authorList>
    </citation>
    <scope>IDENTIFICATION</scope>
</reference>
<keyword evidence="5 11" id="KW-0863">Zinc-finger</keyword>
<keyword evidence="8" id="KW-0238">DNA-binding</keyword>
<keyword evidence="10" id="KW-0539">Nucleus</keyword>
<dbReference type="InterPro" id="IPR050717">
    <property type="entry name" value="C2H2-ZF_Transcription_Reg"/>
</dbReference>
<dbReference type="GO" id="GO:0000977">
    <property type="term" value="F:RNA polymerase II transcription regulatory region sequence-specific DNA binding"/>
    <property type="evidence" value="ECO:0007669"/>
    <property type="project" value="TreeGrafter"/>
</dbReference>
<keyword evidence="3" id="KW-0479">Metal-binding</keyword>
<evidence type="ECO:0000256" key="12">
    <source>
        <dbReference type="SAM" id="Coils"/>
    </source>
</evidence>
<keyword evidence="4" id="KW-0677">Repeat</keyword>
<evidence type="ECO:0000256" key="8">
    <source>
        <dbReference type="ARBA" id="ARBA00023125"/>
    </source>
</evidence>
<dbReference type="PANTHER" id="PTHR14196:SF12">
    <property type="entry name" value="ZINC FINGER PROTEIN 208-LIKE"/>
    <property type="match status" value="1"/>
</dbReference>
<keyword evidence="6" id="KW-0862">Zinc</keyword>
<keyword evidence="7" id="KW-0805">Transcription regulation</keyword>
<protein>
    <recommendedName>
        <fullName evidence="14">C2H2-type domain-containing protein</fullName>
    </recommendedName>
</protein>
<keyword evidence="12" id="KW-0175">Coiled coil</keyword>
<evidence type="ECO:0000256" key="9">
    <source>
        <dbReference type="ARBA" id="ARBA00023163"/>
    </source>
</evidence>
<dbReference type="FunFam" id="3.30.160.60:FF:000466">
    <property type="entry name" value="zinc finger protein 62 homolog"/>
    <property type="match status" value="1"/>
</dbReference>
<reference evidence="15" key="2">
    <citation type="submission" date="2025-08" db="UniProtKB">
        <authorList>
            <consortium name="Ensembl"/>
        </authorList>
    </citation>
    <scope>IDENTIFICATION</scope>
</reference>
<dbReference type="Ensembl" id="ENSDCDT00010027087.1">
    <property type="protein sequence ID" value="ENSDCDP00010022609.1"/>
    <property type="gene ID" value="ENSDCDG00010013446.1"/>
</dbReference>
<dbReference type="SUPFAM" id="SSF57667">
    <property type="entry name" value="beta-beta-alpha zinc fingers"/>
    <property type="match status" value="2"/>
</dbReference>
<evidence type="ECO:0000256" key="4">
    <source>
        <dbReference type="ARBA" id="ARBA00022737"/>
    </source>
</evidence>
<evidence type="ECO:0000256" key="5">
    <source>
        <dbReference type="ARBA" id="ARBA00022771"/>
    </source>
</evidence>
<dbReference type="InterPro" id="IPR036236">
    <property type="entry name" value="Znf_C2H2_sf"/>
</dbReference>
<evidence type="ECO:0000256" key="7">
    <source>
        <dbReference type="ARBA" id="ARBA00023015"/>
    </source>
</evidence>
<dbReference type="FunFam" id="3.30.160.60:FF:000562">
    <property type="entry name" value="Zinc finger protein 786"/>
    <property type="match status" value="1"/>
</dbReference>
<keyword evidence="9" id="KW-0804">Transcription</keyword>
<feature type="region of interest" description="Disordered" evidence="13">
    <location>
        <begin position="164"/>
        <end position="226"/>
    </location>
</feature>
<dbReference type="AlphaFoldDB" id="A0AAY4BNP8"/>
<dbReference type="InterPro" id="IPR013087">
    <property type="entry name" value="Znf_C2H2_type"/>
</dbReference>
<evidence type="ECO:0000256" key="13">
    <source>
        <dbReference type="SAM" id="MobiDB-lite"/>
    </source>
</evidence>
<name>A0AAY4BNP8_9TELE</name>
<gene>
    <name evidence="15" type="primary">LOC114788443</name>
</gene>
<dbReference type="Proteomes" id="UP000694580">
    <property type="component" value="Chromosome 4"/>
</dbReference>
<evidence type="ECO:0000256" key="3">
    <source>
        <dbReference type="ARBA" id="ARBA00022723"/>
    </source>
</evidence>
<dbReference type="PANTHER" id="PTHR14196">
    <property type="entry name" value="ODD-SKIPPED - RELATED"/>
    <property type="match status" value="1"/>
</dbReference>
<dbReference type="PROSITE" id="PS50157">
    <property type="entry name" value="ZINC_FINGER_C2H2_2"/>
    <property type="match status" value="3"/>
</dbReference>
<evidence type="ECO:0000313" key="16">
    <source>
        <dbReference type="Proteomes" id="UP000694580"/>
    </source>
</evidence>
<keyword evidence="16" id="KW-1185">Reference proteome</keyword>
<accession>A0AAY4BNP8</accession>
<evidence type="ECO:0000259" key="14">
    <source>
        <dbReference type="PROSITE" id="PS50157"/>
    </source>
</evidence>
<organism evidence="15 16">
    <name type="scientific">Denticeps clupeoides</name>
    <name type="common">denticle herring</name>
    <dbReference type="NCBI Taxonomy" id="299321"/>
    <lineage>
        <taxon>Eukaryota</taxon>
        <taxon>Metazoa</taxon>
        <taxon>Chordata</taxon>
        <taxon>Craniata</taxon>
        <taxon>Vertebrata</taxon>
        <taxon>Euteleostomi</taxon>
        <taxon>Actinopterygii</taxon>
        <taxon>Neopterygii</taxon>
        <taxon>Teleostei</taxon>
        <taxon>Clupei</taxon>
        <taxon>Clupeiformes</taxon>
        <taxon>Denticipitoidei</taxon>
        <taxon>Denticipitidae</taxon>
        <taxon>Denticeps</taxon>
    </lineage>
</organism>
<dbReference type="Pfam" id="PF00096">
    <property type="entry name" value="zf-C2H2"/>
    <property type="match status" value="2"/>
</dbReference>
<evidence type="ECO:0000313" key="15">
    <source>
        <dbReference type="Ensembl" id="ENSDCDP00010022609.1"/>
    </source>
</evidence>
<feature type="region of interest" description="Disordered" evidence="13">
    <location>
        <begin position="135"/>
        <end position="154"/>
    </location>
</feature>
<dbReference type="GO" id="GO:0005634">
    <property type="term" value="C:nucleus"/>
    <property type="evidence" value="ECO:0007669"/>
    <property type="project" value="UniProtKB-SubCell"/>
</dbReference>
<feature type="coiled-coil region" evidence="12">
    <location>
        <begin position="40"/>
        <end position="67"/>
    </location>
</feature>
<comment type="subcellular location">
    <subcellularLocation>
        <location evidence="1">Nucleus</location>
    </subcellularLocation>
</comment>
<evidence type="ECO:0000256" key="2">
    <source>
        <dbReference type="ARBA" id="ARBA00006991"/>
    </source>
</evidence>
<feature type="domain" description="C2H2-type" evidence="14">
    <location>
        <begin position="426"/>
        <end position="453"/>
    </location>
</feature>
<reference evidence="15 16" key="1">
    <citation type="submission" date="2020-06" db="EMBL/GenBank/DDBJ databases">
        <authorList>
            <consortium name="Wellcome Sanger Institute Data Sharing"/>
        </authorList>
    </citation>
    <scope>NUCLEOTIDE SEQUENCE [LARGE SCALE GENOMIC DNA]</scope>
</reference>
<proteinExistence type="inferred from homology"/>
<evidence type="ECO:0000256" key="1">
    <source>
        <dbReference type="ARBA" id="ARBA00004123"/>
    </source>
</evidence>
<feature type="domain" description="C2H2-type" evidence="14">
    <location>
        <begin position="398"/>
        <end position="425"/>
    </location>
</feature>
<evidence type="ECO:0000256" key="11">
    <source>
        <dbReference type="PROSITE-ProRule" id="PRU00042"/>
    </source>
</evidence>
<comment type="similarity">
    <text evidence="2">Belongs to the krueppel C2H2-type zinc-finger protein family.</text>
</comment>
<dbReference type="FunFam" id="3.30.160.60:FF:000045">
    <property type="entry name" value="ZFP69 zinc finger protein B"/>
    <property type="match status" value="1"/>
</dbReference>
<dbReference type="GeneTree" id="ENSGT01150000286953"/>